<dbReference type="Proteomes" id="UP000031184">
    <property type="component" value="Unassembled WGS sequence"/>
</dbReference>
<reference evidence="5 6" key="1">
    <citation type="submission" date="2013-08" db="EMBL/GenBank/DDBJ databases">
        <title>An opportunistic ruminal bacterium that causes liver abscesses in cattle.</title>
        <authorList>
            <person name="Benahmed F.H."/>
            <person name="Rasmussen M."/>
            <person name="Harbottle H."/>
            <person name="Soppet D."/>
            <person name="Nagaraja T.G."/>
            <person name="Davidson M."/>
        </authorList>
    </citation>
    <scope>NUCLEOTIDE SEQUENCE [LARGE SCALE GENOMIC DNA]</scope>
    <source>
        <strain evidence="5 6">B35</strain>
    </source>
</reference>
<name>A0A017H3L1_9FUSO</name>
<dbReference type="Gene3D" id="3.40.50.11890">
    <property type="match status" value="1"/>
</dbReference>
<dbReference type="EMBL" id="AUZI01000007">
    <property type="protein sequence ID" value="KID50162.1"/>
    <property type="molecule type" value="Genomic_DNA"/>
</dbReference>
<dbReference type="GO" id="GO:0051536">
    <property type="term" value="F:iron-sulfur cluster binding"/>
    <property type="evidence" value="ECO:0007669"/>
    <property type="project" value="UniProtKB-KW"/>
</dbReference>
<dbReference type="PANTHER" id="PTHR30548:SF5">
    <property type="entry name" value="SUBUNIT OF OXYGEN-SENSITIVE 2-HYDROXYISOCAPROYL-COA DEHYDRATASE"/>
    <property type="match status" value="1"/>
</dbReference>
<dbReference type="GO" id="GO:0046872">
    <property type="term" value="F:metal ion binding"/>
    <property type="evidence" value="ECO:0007669"/>
    <property type="project" value="UniProtKB-KW"/>
</dbReference>
<proteinExistence type="inferred from homology"/>
<keyword evidence="4" id="KW-0411">Iron-sulfur</keyword>
<evidence type="ECO:0000256" key="3">
    <source>
        <dbReference type="ARBA" id="ARBA00023004"/>
    </source>
</evidence>
<dbReference type="Gene3D" id="3.40.50.11900">
    <property type="match status" value="1"/>
</dbReference>
<comment type="similarity">
    <text evidence="1">Belongs to the FldB/FldC dehydratase alpha/beta subunit family.</text>
</comment>
<organism evidence="5 6">
    <name type="scientific">Fusobacterium necrophorum subsp. funduliforme B35</name>
    <dbReference type="NCBI Taxonomy" id="1226633"/>
    <lineage>
        <taxon>Bacteria</taxon>
        <taxon>Fusobacteriati</taxon>
        <taxon>Fusobacteriota</taxon>
        <taxon>Fusobacteriia</taxon>
        <taxon>Fusobacteriales</taxon>
        <taxon>Fusobacteriaceae</taxon>
        <taxon>Fusobacterium</taxon>
    </lineage>
</organism>
<dbReference type="GeneID" id="75076467"/>
<evidence type="ECO:0000256" key="1">
    <source>
        <dbReference type="ARBA" id="ARBA00005806"/>
    </source>
</evidence>
<gene>
    <name evidence="5" type="ORF">C095_00545</name>
</gene>
<dbReference type="PATRIC" id="fig|1226633.4.peg.100"/>
<dbReference type="PANTHER" id="PTHR30548">
    <property type="entry name" value="2-HYDROXYGLUTARYL-COA DEHYDRATASE, D-COMPONENT-RELATED"/>
    <property type="match status" value="1"/>
</dbReference>
<dbReference type="RefSeq" id="WP_005959390.1">
    <property type="nucleotide sequence ID" value="NZ_AOJP01000009.1"/>
</dbReference>
<accession>A0A017H3L1</accession>
<dbReference type="Gene3D" id="1.20.1270.370">
    <property type="match status" value="1"/>
</dbReference>
<evidence type="ECO:0000256" key="4">
    <source>
        <dbReference type="ARBA" id="ARBA00023014"/>
    </source>
</evidence>
<dbReference type="InterPro" id="IPR010327">
    <property type="entry name" value="FldB/FldC_alpha/beta"/>
</dbReference>
<keyword evidence="2" id="KW-0479">Metal-binding</keyword>
<protein>
    <submittedName>
        <fullName evidence="5">R-phenyllactate dehydratase small subunit</fullName>
    </submittedName>
</protein>
<dbReference type="AlphaFoldDB" id="A0A017H3L1"/>
<evidence type="ECO:0000313" key="5">
    <source>
        <dbReference type="EMBL" id="KID50162.1"/>
    </source>
</evidence>
<dbReference type="Pfam" id="PF06050">
    <property type="entry name" value="HGD-D"/>
    <property type="match status" value="1"/>
</dbReference>
<comment type="caution">
    <text evidence="5">The sequence shown here is derived from an EMBL/GenBank/DDBJ whole genome shotgun (WGS) entry which is preliminary data.</text>
</comment>
<evidence type="ECO:0000313" key="6">
    <source>
        <dbReference type="Proteomes" id="UP000031184"/>
    </source>
</evidence>
<sequence>MKGRLEELIHIFEDVANNPKKMVAEYKKEVGKEVIGVMPVYAPEEIIHAAGCLPIGLWGGKKEVSKARAYLPPFACSIMQTVMELQIGGTYDILDAVLFSVPCDTLKCLSQKWKGKSPVIVFTHPQNRVIEGANAYLVKEYQAVKEKLEGILGRTIPMEAIEESVKVYNENRRVMREFVEVAAQYPQIIDPIVRHNVMKSRWFLRKEKHTEYVKELIAELKKETIVPWDGKKVILTGIMTEPVELLQIFKDEKLAIVADDLAHESRQFRGDVPEEGGDVLYRMAKWWQNLEGCSLATDTNKGRGQMLMDMCKDTKADAVIVCMMKFCDPEEFDYPVYYREFTESGIKNITVEVDLEVSSFEQIRTRIQTFKDIL</sequence>
<dbReference type="OrthoDB" id="355459at2"/>
<evidence type="ECO:0000256" key="2">
    <source>
        <dbReference type="ARBA" id="ARBA00022723"/>
    </source>
</evidence>
<keyword evidence="3" id="KW-0408">Iron</keyword>